<dbReference type="Proteomes" id="UP001180453">
    <property type="component" value="Unassembled WGS sequence"/>
</dbReference>
<accession>A0ABU1YU55</accession>
<dbReference type="Gene3D" id="3.40.190.10">
    <property type="entry name" value="Periplasmic binding protein-like II"/>
    <property type="match status" value="2"/>
</dbReference>
<dbReference type="PANTHER" id="PTHR35936:SF19">
    <property type="entry name" value="AMINO-ACID-BINDING PROTEIN YXEM-RELATED"/>
    <property type="match status" value="1"/>
</dbReference>
<evidence type="ECO:0000313" key="3">
    <source>
        <dbReference type="Proteomes" id="UP001180453"/>
    </source>
</evidence>
<evidence type="ECO:0000256" key="1">
    <source>
        <dbReference type="SAM" id="SignalP"/>
    </source>
</evidence>
<dbReference type="EMBL" id="JAVDXU010000004">
    <property type="protein sequence ID" value="MDR7272395.1"/>
    <property type="molecule type" value="Genomic_DNA"/>
</dbReference>
<proteinExistence type="predicted"/>
<feature type="signal peptide" evidence="1">
    <location>
        <begin position="1"/>
        <end position="26"/>
    </location>
</feature>
<keyword evidence="1" id="KW-0732">Signal</keyword>
<sequence length="244" mass="26579">MTSKHEPGRRQALALALATVVLPARAAPLVPLFVGTGPPSDQTPQMLAWLATQAGLGWDYRPTPWLRAQKLTAAGEGVMYGLSRTPRREKELLFSLPIWTNHTWAVVRRGEEASIRRYGDLDGQAVCWARGSSYGELFSQAGLGRMKALEANDDDTALRMAAAGRCRAALITLETGDATLAARHPALAGMQGRGLVLVPVAMTTTSLHFATGLNSHWTWVIDRIDRVVARSRTELDRLRLSAAE</sequence>
<feature type="chain" id="PRO_5045528479" evidence="1">
    <location>
        <begin position="27"/>
        <end position="244"/>
    </location>
</feature>
<gene>
    <name evidence="2" type="ORF">J2X20_005069</name>
</gene>
<comment type="caution">
    <text evidence="2">The sequence shown here is derived from an EMBL/GenBank/DDBJ whole genome shotgun (WGS) entry which is preliminary data.</text>
</comment>
<dbReference type="SUPFAM" id="SSF53850">
    <property type="entry name" value="Periplasmic binding protein-like II"/>
    <property type="match status" value="1"/>
</dbReference>
<keyword evidence="3" id="KW-1185">Reference proteome</keyword>
<organism evidence="2 3">
    <name type="scientific">Roseateles saccharophilus</name>
    <name type="common">Pseudomonas saccharophila</name>
    <dbReference type="NCBI Taxonomy" id="304"/>
    <lineage>
        <taxon>Bacteria</taxon>
        <taxon>Pseudomonadati</taxon>
        <taxon>Pseudomonadota</taxon>
        <taxon>Betaproteobacteria</taxon>
        <taxon>Burkholderiales</taxon>
        <taxon>Sphaerotilaceae</taxon>
        <taxon>Roseateles</taxon>
    </lineage>
</organism>
<evidence type="ECO:0000313" key="2">
    <source>
        <dbReference type="EMBL" id="MDR7272395.1"/>
    </source>
</evidence>
<protein>
    <submittedName>
        <fullName evidence="2">ABC-type amino acid transport substrate-binding protein</fullName>
    </submittedName>
</protein>
<name>A0ABU1YU55_ROSSA</name>
<reference evidence="2 3" key="1">
    <citation type="submission" date="2023-07" db="EMBL/GenBank/DDBJ databases">
        <title>Sorghum-associated microbial communities from plants grown in Nebraska, USA.</title>
        <authorList>
            <person name="Schachtman D."/>
        </authorList>
    </citation>
    <scope>NUCLEOTIDE SEQUENCE [LARGE SCALE GENOMIC DNA]</scope>
    <source>
        <strain evidence="2 3">BE314</strain>
    </source>
</reference>
<dbReference type="PANTHER" id="PTHR35936">
    <property type="entry name" value="MEMBRANE-BOUND LYTIC MUREIN TRANSGLYCOSYLASE F"/>
    <property type="match status" value="1"/>
</dbReference>
<dbReference type="RefSeq" id="WP_310271435.1">
    <property type="nucleotide sequence ID" value="NZ_JAVDXU010000004.1"/>
</dbReference>